<gene>
    <name evidence="19" type="primary">ilvD</name>
    <name evidence="19" type="ORF">H9787_02440</name>
</gene>
<organism evidence="19 20">
    <name type="scientific">Candidatus Oscillibacter excrementigallinarum</name>
    <dbReference type="NCBI Taxonomy" id="2838716"/>
    <lineage>
        <taxon>Bacteria</taxon>
        <taxon>Bacillati</taxon>
        <taxon>Bacillota</taxon>
        <taxon>Clostridia</taxon>
        <taxon>Eubacteriales</taxon>
        <taxon>Oscillospiraceae</taxon>
        <taxon>Oscillibacter</taxon>
    </lineage>
</organism>
<evidence type="ECO:0000256" key="6">
    <source>
        <dbReference type="ARBA" id="ARBA00022842"/>
    </source>
</evidence>
<dbReference type="PROSITE" id="PS00886">
    <property type="entry name" value="ILVD_EDD_1"/>
    <property type="match status" value="1"/>
</dbReference>
<evidence type="ECO:0000256" key="4">
    <source>
        <dbReference type="ARBA" id="ARBA00022714"/>
    </source>
</evidence>
<dbReference type="InterPro" id="IPR056740">
    <property type="entry name" value="ILV_EDD_C"/>
</dbReference>
<evidence type="ECO:0000259" key="17">
    <source>
        <dbReference type="Pfam" id="PF00920"/>
    </source>
</evidence>
<dbReference type="NCBIfam" id="NF002068">
    <property type="entry name" value="PRK00911.1"/>
    <property type="match status" value="1"/>
</dbReference>
<sequence length="560" mass="60316">MERSEKILRGLGNQYYRATLKSMGFTTEDLKRPVIGIANAWSECVPGHYNLRQVAQRVKDGIYRAGGTPIEFGVIGGCDGMGQGHDGMHYILPSRELIANSIESMAQINLFDGLVLLGSCDKIVPGMLMAAARLDIPCIFLPGGPMEGGVEFDGRQSDQTSSTEAYGMLSAGKITEAEYVALEDTACPGCGSCSYLGTANTMCALAEALGMTLPDGGLAPATSAVRMMMAEETGVKIMELVEKNITARKILTNGTIRNAIKACLAMSGSTNAVMHLTAIAHEAELDIKVLDEFDSLSRTTPQIAKMNPACKYNVIDFYYDGGVPRLMERMQSILETGEMTVTGHTVAENIASHKYRYPATGLVVRTMEDPFGFSGGVAVLRGNLAPDTGITKPGAFDKSLHHFEGEAICFDSEEAAEEAILAGKVHDGHVVVIRYEGPKGGPGMREMYKAMKYLYGRGLSKTTALITDGRFSGTNNGCFVGHISPEAAEGGPIAIIHDGDRIVIDIESRQLNLMVPQEEIEARLKAWKRPEPKFKKGWLGLYCKIAASGSEGAVLKFENL</sequence>
<accession>A0A9D2LHU2</accession>
<dbReference type="PANTHER" id="PTHR43661:SF3">
    <property type="entry name" value="D-XYLONATE DEHYDRATASE YAGF-RELATED"/>
    <property type="match status" value="1"/>
</dbReference>
<dbReference type="Pfam" id="PF00920">
    <property type="entry name" value="ILVD_EDD_N"/>
    <property type="match status" value="1"/>
</dbReference>
<evidence type="ECO:0000256" key="15">
    <source>
        <dbReference type="ARBA" id="ARBA00034078"/>
    </source>
</evidence>
<comment type="cofactor">
    <cofactor evidence="15">
        <name>[2Fe-2S] cluster</name>
        <dbReference type="ChEBI" id="CHEBI:190135"/>
    </cofactor>
</comment>
<evidence type="ECO:0000256" key="5">
    <source>
        <dbReference type="ARBA" id="ARBA00022723"/>
    </source>
</evidence>
<comment type="catalytic activity">
    <reaction evidence="11">
        <text>(2R)-2,3-dihydroxy-3-methylbutanoate = 3-methyl-2-oxobutanoate + H2O</text>
        <dbReference type="Rhea" id="RHEA:24809"/>
        <dbReference type="ChEBI" id="CHEBI:11851"/>
        <dbReference type="ChEBI" id="CHEBI:15377"/>
        <dbReference type="ChEBI" id="CHEBI:49072"/>
        <dbReference type="EC" id="4.2.1.9"/>
    </reaction>
    <physiologicalReaction direction="left-to-right" evidence="11">
        <dbReference type="Rhea" id="RHEA:24810"/>
    </physiologicalReaction>
</comment>
<evidence type="ECO:0000313" key="19">
    <source>
        <dbReference type="EMBL" id="HJB12556.1"/>
    </source>
</evidence>
<dbReference type="GO" id="GO:0004160">
    <property type="term" value="F:dihydroxy-acid dehydratase activity"/>
    <property type="evidence" value="ECO:0007669"/>
    <property type="project" value="UniProtKB-UniRule"/>
</dbReference>
<evidence type="ECO:0000256" key="8">
    <source>
        <dbReference type="ARBA" id="ARBA00023014"/>
    </source>
</evidence>
<dbReference type="GO" id="GO:0051537">
    <property type="term" value="F:2 iron, 2 sulfur cluster binding"/>
    <property type="evidence" value="ECO:0007669"/>
    <property type="project" value="UniProtKB-KW"/>
</dbReference>
<dbReference type="FunFam" id="3.50.30.80:FF:000001">
    <property type="entry name" value="Dihydroxy-acid dehydratase"/>
    <property type="match status" value="1"/>
</dbReference>
<dbReference type="Gene3D" id="3.50.30.80">
    <property type="entry name" value="IlvD/EDD C-terminal domain-like"/>
    <property type="match status" value="1"/>
</dbReference>
<evidence type="ECO:0000256" key="12">
    <source>
        <dbReference type="ARBA" id="ARBA00029436"/>
    </source>
</evidence>
<evidence type="ECO:0000259" key="18">
    <source>
        <dbReference type="Pfam" id="PF24877"/>
    </source>
</evidence>
<comment type="pathway">
    <text evidence="13">Amino-acid biosynthesis; L-isoleucine biosynthesis; L-isoleucine from 2-oxobutanoate: step 3/4.</text>
</comment>
<dbReference type="EC" id="4.2.1.9" evidence="14 16"/>
<keyword evidence="10" id="KW-0100">Branched-chain amino acid biosynthesis</keyword>
<keyword evidence="5" id="KW-0479">Metal-binding</keyword>
<dbReference type="Pfam" id="PF24877">
    <property type="entry name" value="ILV_EDD_C"/>
    <property type="match status" value="1"/>
</dbReference>
<evidence type="ECO:0000256" key="3">
    <source>
        <dbReference type="ARBA" id="ARBA00022605"/>
    </source>
</evidence>
<comment type="caution">
    <text evidence="19">The sequence shown here is derived from an EMBL/GenBank/DDBJ whole genome shotgun (WGS) entry which is preliminary data.</text>
</comment>
<dbReference type="InterPro" id="IPR000581">
    <property type="entry name" value="ILV_EDD_N"/>
</dbReference>
<reference evidence="19" key="2">
    <citation type="submission" date="2021-04" db="EMBL/GenBank/DDBJ databases">
        <authorList>
            <person name="Gilroy R."/>
        </authorList>
    </citation>
    <scope>NUCLEOTIDE SEQUENCE</scope>
    <source>
        <strain evidence="19">ChiBcec18-1249</strain>
    </source>
</reference>
<dbReference type="InterPro" id="IPR004404">
    <property type="entry name" value="DihydroxyA_deHydtase"/>
</dbReference>
<dbReference type="NCBIfam" id="TIGR00110">
    <property type="entry name" value="ilvD"/>
    <property type="match status" value="1"/>
</dbReference>
<dbReference type="Proteomes" id="UP000823824">
    <property type="component" value="Unassembled WGS sequence"/>
</dbReference>
<keyword evidence="3" id="KW-0028">Amino-acid biosynthesis</keyword>
<protein>
    <recommendedName>
        <fullName evidence="14 16">Dihydroxy-acid dehydratase</fullName>
        <ecNumber evidence="14 16">4.2.1.9</ecNumber>
    </recommendedName>
</protein>
<evidence type="ECO:0000256" key="7">
    <source>
        <dbReference type="ARBA" id="ARBA00023004"/>
    </source>
</evidence>
<keyword evidence="7" id="KW-0408">Iron</keyword>
<keyword evidence="8" id="KW-0411">Iron-sulfur</keyword>
<evidence type="ECO:0000256" key="2">
    <source>
        <dbReference type="ARBA" id="ARBA00006486"/>
    </source>
</evidence>
<dbReference type="SUPFAM" id="SSF143975">
    <property type="entry name" value="IlvD/EDD N-terminal domain-like"/>
    <property type="match status" value="1"/>
</dbReference>
<dbReference type="GO" id="GO:0008652">
    <property type="term" value="P:amino acid biosynthetic process"/>
    <property type="evidence" value="ECO:0007669"/>
    <property type="project" value="UniProtKB-KW"/>
</dbReference>
<evidence type="ECO:0000256" key="1">
    <source>
        <dbReference type="ARBA" id="ARBA00001946"/>
    </source>
</evidence>
<feature type="domain" description="Dihydroxy-acid/6-phosphogluconate dehydratase C-terminal" evidence="18">
    <location>
        <begin position="363"/>
        <end position="553"/>
    </location>
</feature>
<keyword evidence="4" id="KW-0001">2Fe-2S</keyword>
<evidence type="ECO:0000256" key="14">
    <source>
        <dbReference type="ARBA" id="ARBA00029490"/>
    </source>
</evidence>
<proteinExistence type="inferred from homology"/>
<dbReference type="InterPro" id="IPR037237">
    <property type="entry name" value="IlvD/EDD_N"/>
</dbReference>
<comment type="cofactor">
    <cofactor evidence="1">
        <name>Mg(2+)</name>
        <dbReference type="ChEBI" id="CHEBI:18420"/>
    </cofactor>
</comment>
<evidence type="ECO:0000313" key="20">
    <source>
        <dbReference type="Proteomes" id="UP000823824"/>
    </source>
</evidence>
<dbReference type="SUPFAM" id="SSF52016">
    <property type="entry name" value="LeuD/IlvD-like"/>
    <property type="match status" value="1"/>
</dbReference>
<feature type="domain" description="Dihydroxy-acid/6-phosphogluconate dehydratase N-terminal" evidence="17">
    <location>
        <begin position="32"/>
        <end position="349"/>
    </location>
</feature>
<evidence type="ECO:0000256" key="10">
    <source>
        <dbReference type="ARBA" id="ARBA00023304"/>
    </source>
</evidence>
<keyword evidence="9 19" id="KW-0456">Lyase</keyword>
<dbReference type="EMBL" id="DWZJ01000018">
    <property type="protein sequence ID" value="HJB12556.1"/>
    <property type="molecule type" value="Genomic_DNA"/>
</dbReference>
<dbReference type="AlphaFoldDB" id="A0A9D2LHU2"/>
<dbReference type="InterPro" id="IPR020558">
    <property type="entry name" value="DiOHA_6PGluconate_deHydtase_CS"/>
</dbReference>
<comment type="similarity">
    <text evidence="2">Belongs to the IlvD/Edd family.</text>
</comment>
<keyword evidence="6" id="KW-0460">Magnesium</keyword>
<dbReference type="PANTHER" id="PTHR43661">
    <property type="entry name" value="D-XYLONATE DEHYDRATASE"/>
    <property type="match status" value="1"/>
</dbReference>
<comment type="pathway">
    <text evidence="12">Amino-acid biosynthesis; L-valine biosynthesis; L-valine from pyruvate: step 3/4.</text>
</comment>
<evidence type="ECO:0000256" key="9">
    <source>
        <dbReference type="ARBA" id="ARBA00023239"/>
    </source>
</evidence>
<name>A0A9D2LHU2_9FIRM</name>
<dbReference type="InterPro" id="IPR042096">
    <property type="entry name" value="Dihydro-acid_dehy_C"/>
</dbReference>
<evidence type="ECO:0000256" key="13">
    <source>
        <dbReference type="ARBA" id="ARBA00029437"/>
    </source>
</evidence>
<evidence type="ECO:0000256" key="16">
    <source>
        <dbReference type="NCBIfam" id="TIGR00110"/>
    </source>
</evidence>
<evidence type="ECO:0000256" key="11">
    <source>
        <dbReference type="ARBA" id="ARBA00029304"/>
    </source>
</evidence>
<reference evidence="19" key="1">
    <citation type="journal article" date="2021" name="PeerJ">
        <title>Extensive microbial diversity within the chicken gut microbiome revealed by metagenomics and culture.</title>
        <authorList>
            <person name="Gilroy R."/>
            <person name="Ravi A."/>
            <person name="Getino M."/>
            <person name="Pursley I."/>
            <person name="Horton D.L."/>
            <person name="Alikhan N.F."/>
            <person name="Baker D."/>
            <person name="Gharbi K."/>
            <person name="Hall N."/>
            <person name="Watson M."/>
            <person name="Adriaenssens E.M."/>
            <person name="Foster-Nyarko E."/>
            <person name="Jarju S."/>
            <person name="Secka A."/>
            <person name="Antonio M."/>
            <person name="Oren A."/>
            <person name="Chaudhuri R.R."/>
            <person name="La Ragione R."/>
            <person name="Hildebrand F."/>
            <person name="Pallen M.J."/>
        </authorList>
    </citation>
    <scope>NUCLEOTIDE SEQUENCE</scope>
    <source>
        <strain evidence="19">ChiBcec18-1249</strain>
    </source>
</reference>
<dbReference type="GO" id="GO:0005829">
    <property type="term" value="C:cytosol"/>
    <property type="evidence" value="ECO:0007669"/>
    <property type="project" value="TreeGrafter"/>
</dbReference>
<dbReference type="GO" id="GO:0009082">
    <property type="term" value="P:branched-chain amino acid biosynthetic process"/>
    <property type="evidence" value="ECO:0007669"/>
    <property type="project" value="UniProtKB-UniRule"/>
</dbReference>
<dbReference type="GO" id="GO:0046872">
    <property type="term" value="F:metal ion binding"/>
    <property type="evidence" value="ECO:0007669"/>
    <property type="project" value="UniProtKB-KW"/>
</dbReference>